<reference evidence="2" key="1">
    <citation type="submission" date="2021-06" db="EMBL/GenBank/DDBJ databases">
        <authorList>
            <person name="Kallberg Y."/>
            <person name="Tangrot J."/>
            <person name="Rosling A."/>
        </authorList>
    </citation>
    <scope>NUCLEOTIDE SEQUENCE</scope>
    <source>
        <strain evidence="2">MT106</strain>
    </source>
</reference>
<feature type="compositionally biased region" description="Polar residues" evidence="1">
    <location>
        <begin position="66"/>
        <end position="78"/>
    </location>
</feature>
<name>A0A9N9GDA8_9GLOM</name>
<sequence length="103" mass="10718">ASLRTVASHLSFLGLTERYSYSKPSSTATGQETTNGMIVNTQYHPKPGRTRSSPPPAATASGSRSLPSATASGSRSLPSATASGIEYALLLQQPLSLLGLERL</sequence>
<accession>A0A9N9GDA8</accession>
<proteinExistence type="predicted"/>
<comment type="caution">
    <text evidence="2">The sequence shown here is derived from an EMBL/GenBank/DDBJ whole genome shotgun (WGS) entry which is preliminary data.</text>
</comment>
<feature type="non-terminal residue" evidence="2">
    <location>
        <position position="103"/>
    </location>
</feature>
<gene>
    <name evidence="2" type="ORF">AGERDE_LOCUS8756</name>
</gene>
<evidence type="ECO:0000313" key="2">
    <source>
        <dbReference type="EMBL" id="CAG8594067.1"/>
    </source>
</evidence>
<feature type="region of interest" description="Disordered" evidence="1">
    <location>
        <begin position="21"/>
        <end position="78"/>
    </location>
</feature>
<keyword evidence="3" id="KW-1185">Reference proteome</keyword>
<organism evidence="2 3">
    <name type="scientific">Ambispora gerdemannii</name>
    <dbReference type="NCBI Taxonomy" id="144530"/>
    <lineage>
        <taxon>Eukaryota</taxon>
        <taxon>Fungi</taxon>
        <taxon>Fungi incertae sedis</taxon>
        <taxon>Mucoromycota</taxon>
        <taxon>Glomeromycotina</taxon>
        <taxon>Glomeromycetes</taxon>
        <taxon>Archaeosporales</taxon>
        <taxon>Ambisporaceae</taxon>
        <taxon>Ambispora</taxon>
    </lineage>
</organism>
<dbReference type="Proteomes" id="UP000789831">
    <property type="component" value="Unassembled WGS sequence"/>
</dbReference>
<feature type="compositionally biased region" description="Polar residues" evidence="1">
    <location>
        <begin position="22"/>
        <end position="43"/>
    </location>
</feature>
<evidence type="ECO:0000313" key="3">
    <source>
        <dbReference type="Proteomes" id="UP000789831"/>
    </source>
</evidence>
<evidence type="ECO:0000256" key="1">
    <source>
        <dbReference type="SAM" id="MobiDB-lite"/>
    </source>
</evidence>
<dbReference type="AlphaFoldDB" id="A0A9N9GDA8"/>
<dbReference type="EMBL" id="CAJVPL010001964">
    <property type="protein sequence ID" value="CAG8594067.1"/>
    <property type="molecule type" value="Genomic_DNA"/>
</dbReference>
<protein>
    <submittedName>
        <fullName evidence="2">10256_t:CDS:1</fullName>
    </submittedName>
</protein>